<dbReference type="InterPro" id="IPR011765">
    <property type="entry name" value="Pept_M16_N"/>
</dbReference>
<gene>
    <name evidence="3" type="ORF">Ctob_005660</name>
</gene>
<dbReference type="GO" id="GO:0046872">
    <property type="term" value="F:metal ion binding"/>
    <property type="evidence" value="ECO:0007669"/>
    <property type="project" value="InterPro"/>
</dbReference>
<evidence type="ECO:0000259" key="1">
    <source>
        <dbReference type="Pfam" id="PF00675"/>
    </source>
</evidence>
<name>A0A0M0K2T9_9EUKA</name>
<dbReference type="SUPFAM" id="SSF63411">
    <property type="entry name" value="LuxS/MPP-like metallohydrolase"/>
    <property type="match status" value="2"/>
</dbReference>
<accession>A0A0M0K2T9</accession>
<feature type="domain" description="Peptidase M16 C-terminal" evidence="2">
    <location>
        <begin position="213"/>
        <end position="400"/>
    </location>
</feature>
<proteinExistence type="predicted"/>
<dbReference type="AlphaFoldDB" id="A0A0M0K2T9"/>
<evidence type="ECO:0000259" key="2">
    <source>
        <dbReference type="Pfam" id="PF05193"/>
    </source>
</evidence>
<dbReference type="OrthoDB" id="200034at2759"/>
<dbReference type="FunFam" id="3.30.830.10:FF:000031">
    <property type="entry name" value="Putative zinc metalloprotease"/>
    <property type="match status" value="1"/>
</dbReference>
<dbReference type="Pfam" id="PF00675">
    <property type="entry name" value="Peptidase_M16"/>
    <property type="match status" value="1"/>
</dbReference>
<dbReference type="PANTHER" id="PTHR43016">
    <property type="entry name" value="PRESEQUENCE PROTEASE"/>
    <property type="match status" value="1"/>
</dbReference>
<protein>
    <submittedName>
        <fullName evidence="3">Zn2+-dependent endopeptidase</fullName>
    </submittedName>
</protein>
<dbReference type="FunFam" id="3.30.830.10:FF:000015">
    <property type="entry name" value="Putative zinc metalloprotease"/>
    <property type="match status" value="1"/>
</dbReference>
<dbReference type="EMBL" id="JWZX01001598">
    <property type="protein sequence ID" value="KOO33124.1"/>
    <property type="molecule type" value="Genomic_DNA"/>
</dbReference>
<comment type="caution">
    <text evidence="3">The sequence shown here is derived from an EMBL/GenBank/DDBJ whole genome shotgun (WGS) entry which is preliminary data.</text>
</comment>
<dbReference type="Pfam" id="PF05193">
    <property type="entry name" value="Peptidase_M16_C"/>
    <property type="match status" value="1"/>
</dbReference>
<dbReference type="PANTHER" id="PTHR43016:SF16">
    <property type="entry name" value="METALLOPROTEASE, PUTATIVE (AFU_ORTHOLOGUE AFUA_4G07610)-RELATED"/>
    <property type="match status" value="1"/>
</dbReference>
<evidence type="ECO:0000313" key="3">
    <source>
        <dbReference type="EMBL" id="KOO33124.1"/>
    </source>
</evidence>
<sequence length="760" mass="82337">MTGPEDPLLPSAPPPEPVAGWIASTPIDVTGGRVLVFTSPATGLRALLIQTDESLCSLHVVIATEADTNDWSHKDDGLPHTLEHAIFMGSEYYPYKGILDKLANRCCADGTNAWTATDHTCYTLTTAGAEGCLSMLPIYADHILYPTLTDECFLTEVHHVTGEGEDKGVVYCEMQGRENSASSLIDRAVLDLLYPTGGLSAETGGKLKNLRTLTNAQVRRYHAENYRADNIAFVVSGTVDEAAFLAALAHVDARVASKPRPPPRARPWTQPVVPLDLSAEGVLPPLGTSSLPPRQPRMIEFPSEDESCGTVSMAWRGPRFAEQRAWLALKLLWKYLTDSAASPLQKAFVECEEPLCGDVASTDETFSEGYHQVWFEGVEVESIEKIVPTFFTALAGARDAFDMERMGLTLRRFRRVHLESLESHPADVLVDPLIRYFLYEPPDASPDGLRAHLDPLPELAPISQMTKPEWQALIDQYILHTPCCAVVGRPSARLAKQIEEETKALTKANVERLGPDGLRAQGEALERAVKFNERPIDEAILTAVPIPEYAKVRGPPAFTLRGGGLTLLASAPGTGAGVPEATRSAVAAALHASADACKTCVPVSSDGLFVEWTHVESAFVTAAVAFDTSAVPASLRLYLPLLLEMWWKLPACLEDGTRLPKDAFVAALEDDTVNYSANFGQITGRLSQLASISVKVELEGSGGAPGLATALMWLRRSLYLTTTSLSHVKMAAKNMASRLPAAFREGSSMVAHVMDCTRAL</sequence>
<dbReference type="InterPro" id="IPR011249">
    <property type="entry name" value="Metalloenz_LuxS/M16"/>
</dbReference>
<evidence type="ECO:0000313" key="4">
    <source>
        <dbReference type="Proteomes" id="UP000037460"/>
    </source>
</evidence>
<organism evidence="3 4">
    <name type="scientific">Chrysochromulina tobinii</name>
    <dbReference type="NCBI Taxonomy" id="1460289"/>
    <lineage>
        <taxon>Eukaryota</taxon>
        <taxon>Haptista</taxon>
        <taxon>Haptophyta</taxon>
        <taxon>Prymnesiophyceae</taxon>
        <taxon>Prymnesiales</taxon>
        <taxon>Chrysochromulinaceae</taxon>
        <taxon>Chrysochromulina</taxon>
    </lineage>
</organism>
<reference evidence="4" key="1">
    <citation type="journal article" date="2015" name="PLoS Genet.">
        <title>Genome Sequence and Transcriptome Analyses of Chrysochromulina tobin: Metabolic Tools for Enhanced Algal Fitness in the Prominent Order Prymnesiales (Haptophyceae).</title>
        <authorList>
            <person name="Hovde B.T."/>
            <person name="Deodato C.R."/>
            <person name="Hunsperger H.M."/>
            <person name="Ryken S.A."/>
            <person name="Yost W."/>
            <person name="Jha R.K."/>
            <person name="Patterson J."/>
            <person name="Monnat R.J. Jr."/>
            <person name="Barlow S.B."/>
            <person name="Starkenburg S.R."/>
            <person name="Cattolico R.A."/>
        </authorList>
    </citation>
    <scope>NUCLEOTIDE SEQUENCE</scope>
    <source>
        <strain evidence="4">CCMP291</strain>
    </source>
</reference>
<feature type="domain" description="Peptidase M16 N-terminal" evidence="1">
    <location>
        <begin position="74"/>
        <end position="161"/>
    </location>
</feature>
<keyword evidence="4" id="KW-1185">Reference proteome</keyword>
<dbReference type="InterPro" id="IPR007863">
    <property type="entry name" value="Peptidase_M16_C"/>
</dbReference>
<dbReference type="Proteomes" id="UP000037460">
    <property type="component" value="Unassembled WGS sequence"/>
</dbReference>
<dbReference type="Gene3D" id="3.30.830.10">
    <property type="entry name" value="Metalloenzyme, LuxS/M16 peptidase-like"/>
    <property type="match status" value="2"/>
</dbReference>